<protein>
    <submittedName>
        <fullName evidence="2">Uncharacterized protein</fullName>
    </submittedName>
</protein>
<evidence type="ECO:0000256" key="1">
    <source>
        <dbReference type="SAM" id="MobiDB-lite"/>
    </source>
</evidence>
<proteinExistence type="predicted"/>
<organism evidence="2 3">
    <name type="scientific">Pocillopora damicornis</name>
    <name type="common">Cauliflower coral</name>
    <name type="synonym">Millepora damicornis</name>
    <dbReference type="NCBI Taxonomy" id="46731"/>
    <lineage>
        <taxon>Eukaryota</taxon>
        <taxon>Metazoa</taxon>
        <taxon>Cnidaria</taxon>
        <taxon>Anthozoa</taxon>
        <taxon>Hexacorallia</taxon>
        <taxon>Scleractinia</taxon>
        <taxon>Astrocoeniina</taxon>
        <taxon>Pocilloporidae</taxon>
        <taxon>Pocillopora</taxon>
    </lineage>
</organism>
<feature type="compositionally biased region" description="Basic and acidic residues" evidence="1">
    <location>
        <begin position="296"/>
        <end position="312"/>
    </location>
</feature>
<feature type="region of interest" description="Disordered" evidence="1">
    <location>
        <begin position="1"/>
        <end position="105"/>
    </location>
</feature>
<dbReference type="OrthoDB" id="6344011at2759"/>
<name>A0A3M6TI15_POCDA</name>
<feature type="compositionally biased region" description="Basic and acidic residues" evidence="1">
    <location>
        <begin position="182"/>
        <end position="221"/>
    </location>
</feature>
<feature type="compositionally biased region" description="Polar residues" evidence="1">
    <location>
        <begin position="85"/>
        <end position="102"/>
    </location>
</feature>
<feature type="compositionally biased region" description="Polar residues" evidence="1">
    <location>
        <begin position="262"/>
        <end position="273"/>
    </location>
</feature>
<dbReference type="EMBL" id="RCHS01003561">
    <property type="protein sequence ID" value="RMX40884.1"/>
    <property type="molecule type" value="Genomic_DNA"/>
</dbReference>
<comment type="caution">
    <text evidence="2">The sequence shown here is derived from an EMBL/GenBank/DDBJ whole genome shotgun (WGS) entry which is preliminary data.</text>
</comment>
<dbReference type="InterPro" id="IPR029235">
    <property type="entry name" value="FAME"/>
</dbReference>
<feature type="compositionally biased region" description="Acidic residues" evidence="1">
    <location>
        <begin position="248"/>
        <end position="258"/>
    </location>
</feature>
<accession>A0A3M6TI15</accession>
<dbReference type="PANTHER" id="PTHR16065:SF2">
    <property type="entry name" value="COILED-COIL DOMAIN CONTAINING 198"/>
    <property type="match status" value="1"/>
</dbReference>
<reference evidence="2 3" key="1">
    <citation type="journal article" date="2018" name="Sci. Rep.">
        <title>Comparative analysis of the Pocillopora damicornis genome highlights role of immune system in coral evolution.</title>
        <authorList>
            <person name="Cunning R."/>
            <person name="Bay R.A."/>
            <person name="Gillette P."/>
            <person name="Baker A.C."/>
            <person name="Traylor-Knowles N."/>
        </authorList>
    </citation>
    <scope>NUCLEOTIDE SEQUENCE [LARGE SCALE GENOMIC DNA]</scope>
    <source>
        <strain evidence="2">RSMAS</strain>
        <tissue evidence="2">Whole animal</tissue>
    </source>
</reference>
<dbReference type="AlphaFoldDB" id="A0A3M6TI15"/>
<feature type="region of interest" description="Disordered" evidence="1">
    <location>
        <begin position="182"/>
        <end position="312"/>
    </location>
</feature>
<evidence type="ECO:0000313" key="3">
    <source>
        <dbReference type="Proteomes" id="UP000275408"/>
    </source>
</evidence>
<sequence length="312" mass="35304">MGCGASKVTPQTEEFEEDKPLRANGRNRNKHDSLSNGHAHLPNGKATAAGLANTEKNGDVNHNSLVKKDTDYTNGDVLNKPAQEPQHSQNEENPSDNTQPQVSKAVAFDIVLGKNDSDKVSTALMPNRPPRRLQKIESAPVLTREALAQRQAAAELNRQKELQKKVKVMSRRRTELLMAREMDKAQQQKAELEEKLTMSERNREKHQAEIKAKQRRREEKAKRVRNKAKQIQEGDDVVGLAVDHDETYNADEEDESWDVDTSHQNSRSSNLDGKNSLPVLDNSKEESDEIQNNENTTKEQENLRDVHDFFDS</sequence>
<dbReference type="OMA" id="IVKQHPP"/>
<evidence type="ECO:0000313" key="2">
    <source>
        <dbReference type="EMBL" id="RMX40884.1"/>
    </source>
</evidence>
<keyword evidence="3" id="KW-1185">Reference proteome</keyword>
<dbReference type="Proteomes" id="UP000275408">
    <property type="component" value="Unassembled WGS sequence"/>
</dbReference>
<dbReference type="PANTHER" id="PTHR16065">
    <property type="entry name" value="COILED-COIL DOMAIN CONTAINING 198"/>
    <property type="match status" value="1"/>
</dbReference>
<gene>
    <name evidence="2" type="ORF">pdam_00012013</name>
</gene>